<dbReference type="InterPro" id="IPR036751">
    <property type="entry name" value="SpoVG_sf"/>
</dbReference>
<dbReference type="PANTHER" id="PTHR38429">
    <property type="entry name" value="SEPTATION PROTEIN SPOVG-RELATED"/>
    <property type="match status" value="1"/>
</dbReference>
<dbReference type="KEGG" id="ipa:Isop_3729"/>
<proteinExistence type="predicted"/>
<keyword evidence="6" id="KW-1185">Reference proteome</keyword>
<keyword evidence="1" id="KW-0132">Cell division</keyword>
<dbReference type="Gene3D" id="3.30.1120.40">
    <property type="entry name" value="Stage V sporulation protein G"/>
    <property type="match status" value="1"/>
</dbReference>
<evidence type="ECO:0000256" key="3">
    <source>
        <dbReference type="ARBA" id="ARBA00023306"/>
    </source>
</evidence>
<dbReference type="GO" id="GO:0000917">
    <property type="term" value="P:division septum assembly"/>
    <property type="evidence" value="ECO:0007669"/>
    <property type="project" value="UniProtKB-KW"/>
</dbReference>
<dbReference type="InterPro" id="IPR007170">
    <property type="entry name" value="SpoVG"/>
</dbReference>
<keyword evidence="2" id="KW-0717">Septation</keyword>
<reference key="1">
    <citation type="submission" date="2010-11" db="EMBL/GenBank/DDBJ databases">
        <title>The complete sequence of chromosome of Isophaera pallida ATCC 43644.</title>
        <authorList>
            <consortium name="US DOE Joint Genome Institute (JGI-PGF)"/>
            <person name="Lucas S."/>
            <person name="Copeland A."/>
            <person name="Lapidus A."/>
            <person name="Bruce D."/>
            <person name="Goodwin L."/>
            <person name="Pitluck S."/>
            <person name="Kyrpides N."/>
            <person name="Mavromatis K."/>
            <person name="Pagani I."/>
            <person name="Ivanova N."/>
            <person name="Saunders E."/>
            <person name="Brettin T."/>
            <person name="Detter J.C."/>
            <person name="Han C."/>
            <person name="Tapia R."/>
            <person name="Land M."/>
            <person name="Hauser L."/>
            <person name="Markowitz V."/>
            <person name="Cheng J.-F."/>
            <person name="Hugenholtz P."/>
            <person name="Woyke T."/>
            <person name="Wu D."/>
            <person name="Eisen J.A."/>
        </authorList>
    </citation>
    <scope>NUCLEOTIDE SEQUENCE</scope>
    <source>
        <strain>ATCC 43644</strain>
    </source>
</reference>
<organism evidence="5 6">
    <name type="scientific">Isosphaera pallida (strain ATCC 43644 / DSM 9630 / IS1B)</name>
    <dbReference type="NCBI Taxonomy" id="575540"/>
    <lineage>
        <taxon>Bacteria</taxon>
        <taxon>Pseudomonadati</taxon>
        <taxon>Planctomycetota</taxon>
        <taxon>Planctomycetia</taxon>
        <taxon>Isosphaerales</taxon>
        <taxon>Isosphaeraceae</taxon>
        <taxon>Isosphaera</taxon>
    </lineage>
</organism>
<dbReference type="eggNOG" id="COG2088">
    <property type="taxonomic scope" value="Bacteria"/>
</dbReference>
<gene>
    <name evidence="5" type="ordered locus">Isop_3729</name>
</gene>
<evidence type="ECO:0000313" key="6">
    <source>
        <dbReference type="Proteomes" id="UP000008631"/>
    </source>
</evidence>
<evidence type="ECO:0000256" key="1">
    <source>
        <dbReference type="ARBA" id="ARBA00022618"/>
    </source>
</evidence>
<dbReference type="HOGENOM" id="CLU_094532_0_0_0"/>
<dbReference type="RefSeq" id="WP_013566573.1">
    <property type="nucleotide sequence ID" value="NC_014962.1"/>
</dbReference>
<reference evidence="5 6" key="2">
    <citation type="journal article" date="2011" name="Stand. Genomic Sci.">
        <title>Complete genome sequence of Isosphaera pallida type strain (IS1B).</title>
        <authorList>
            <consortium name="US DOE Joint Genome Institute (JGI-PGF)"/>
            <person name="Goker M."/>
            <person name="Cleland D."/>
            <person name="Saunders E."/>
            <person name="Lapidus A."/>
            <person name="Nolan M."/>
            <person name="Lucas S."/>
            <person name="Hammon N."/>
            <person name="Deshpande S."/>
            <person name="Cheng J.F."/>
            <person name="Tapia R."/>
            <person name="Han C."/>
            <person name="Goodwin L."/>
            <person name="Pitluck S."/>
            <person name="Liolios K."/>
            <person name="Pagani I."/>
            <person name="Ivanova N."/>
            <person name="Mavromatis K."/>
            <person name="Pati A."/>
            <person name="Chen A."/>
            <person name="Palaniappan K."/>
            <person name="Land M."/>
            <person name="Hauser L."/>
            <person name="Chang Y.J."/>
            <person name="Jeffries C.D."/>
            <person name="Detter J.C."/>
            <person name="Beck B."/>
            <person name="Woyke T."/>
            <person name="Bristow J."/>
            <person name="Eisen J.A."/>
            <person name="Markowitz V."/>
            <person name="Hugenholtz P."/>
            <person name="Kyrpides N.C."/>
            <person name="Klenk H.P."/>
        </authorList>
    </citation>
    <scope>NUCLEOTIDE SEQUENCE [LARGE SCALE GENOMIC DNA]</scope>
    <source>
        <strain evidence="6">ATCC 43644 / DSM 9630 / IS1B</strain>
    </source>
</reference>
<sequence>MDITEVRIKLMEDNSGSNERLQAFCSITFDNMFVIRDLKIIEGAKGFFVAMPSRKLTDRCHHCGSKNHLRSRFCNNCGARLDENRAARDPDGRAKLHADIAHPINSACREAIQAKVLEAYAEELERSKMPGYVSRYDELDAEYDDALDIPVATVPISAGHHHGYGPTAHPAQHGPGYGPPVYSGSHGPGYATPEPPLRRGGPLRGHTSHGRSQILRGPHVSNRRGSAAAHPSSQGHPIHEPSAPASTPIEGDFGSGL</sequence>
<dbReference type="SUPFAM" id="SSF160537">
    <property type="entry name" value="SpoVG-like"/>
    <property type="match status" value="1"/>
</dbReference>
<accession>E8R009</accession>
<dbReference type="GO" id="GO:0030435">
    <property type="term" value="P:sporulation resulting in formation of a cellular spore"/>
    <property type="evidence" value="ECO:0007669"/>
    <property type="project" value="InterPro"/>
</dbReference>
<dbReference type="PANTHER" id="PTHR38429:SF1">
    <property type="entry name" value="SEPTATION PROTEIN SPOVG-RELATED"/>
    <property type="match status" value="1"/>
</dbReference>
<feature type="compositionally biased region" description="Low complexity" evidence="4">
    <location>
        <begin position="179"/>
        <end position="190"/>
    </location>
</feature>
<dbReference type="Pfam" id="PF04026">
    <property type="entry name" value="SpoVG"/>
    <property type="match status" value="1"/>
</dbReference>
<dbReference type="InParanoid" id="E8R009"/>
<dbReference type="OrthoDB" id="9796286at2"/>
<dbReference type="Proteomes" id="UP000008631">
    <property type="component" value="Chromosome"/>
</dbReference>
<dbReference type="STRING" id="575540.Isop_3729"/>
<dbReference type="EMBL" id="CP002353">
    <property type="protein sequence ID" value="ADV64285.1"/>
    <property type="molecule type" value="Genomic_DNA"/>
</dbReference>
<keyword evidence="3" id="KW-0131">Cell cycle</keyword>
<evidence type="ECO:0000256" key="2">
    <source>
        <dbReference type="ARBA" id="ARBA00023210"/>
    </source>
</evidence>
<evidence type="ECO:0000256" key="4">
    <source>
        <dbReference type="SAM" id="MobiDB-lite"/>
    </source>
</evidence>
<dbReference type="AlphaFoldDB" id="E8R009"/>
<feature type="region of interest" description="Disordered" evidence="4">
    <location>
        <begin position="160"/>
        <end position="257"/>
    </location>
</feature>
<evidence type="ECO:0000313" key="5">
    <source>
        <dbReference type="EMBL" id="ADV64285.1"/>
    </source>
</evidence>
<name>E8R009_ISOPI</name>
<protein>
    <submittedName>
        <fullName evidence="5">SpoVG family protein</fullName>
    </submittedName>
</protein>